<feature type="region of interest" description="Disordered" evidence="1">
    <location>
        <begin position="1"/>
        <end position="67"/>
    </location>
</feature>
<feature type="region of interest" description="Disordered" evidence="1">
    <location>
        <begin position="248"/>
        <end position="287"/>
    </location>
</feature>
<evidence type="ECO:0000313" key="2">
    <source>
        <dbReference type="EMBL" id="EFO99508.1"/>
    </source>
</evidence>
<gene>
    <name evidence="2" type="ORF">CRE_22455</name>
</gene>
<name>E3ME94_CAERE</name>
<dbReference type="HOGENOM" id="CLU_268351_0_0_1"/>
<evidence type="ECO:0000313" key="3">
    <source>
        <dbReference type="Proteomes" id="UP000008281"/>
    </source>
</evidence>
<keyword evidence="3" id="KW-1185">Reference proteome</keyword>
<accession>E3ME94</accession>
<feature type="compositionally biased region" description="Basic and acidic residues" evidence="1">
    <location>
        <begin position="480"/>
        <end position="491"/>
    </location>
</feature>
<feature type="compositionally biased region" description="Basic and acidic residues" evidence="1">
    <location>
        <begin position="340"/>
        <end position="361"/>
    </location>
</feature>
<proteinExistence type="predicted"/>
<feature type="region of interest" description="Disordered" evidence="1">
    <location>
        <begin position="674"/>
        <end position="698"/>
    </location>
</feature>
<feature type="compositionally biased region" description="Basic and acidic residues" evidence="1">
    <location>
        <begin position="378"/>
        <end position="416"/>
    </location>
</feature>
<evidence type="ECO:0000256" key="1">
    <source>
        <dbReference type="SAM" id="MobiDB-lite"/>
    </source>
</evidence>
<dbReference type="InParanoid" id="E3ME94"/>
<feature type="compositionally biased region" description="Low complexity" evidence="1">
    <location>
        <begin position="940"/>
        <end position="992"/>
    </location>
</feature>
<feature type="compositionally biased region" description="Basic and acidic residues" evidence="1">
    <location>
        <begin position="162"/>
        <end position="176"/>
    </location>
</feature>
<feature type="compositionally biased region" description="Polar residues" evidence="1">
    <location>
        <begin position="417"/>
        <end position="441"/>
    </location>
</feature>
<dbReference type="OMA" id="HLINYEA"/>
<feature type="compositionally biased region" description="Polar residues" evidence="1">
    <location>
        <begin position="55"/>
        <end position="67"/>
    </location>
</feature>
<protein>
    <submittedName>
        <fullName evidence="2">Uncharacterized protein</fullName>
    </submittedName>
</protein>
<feature type="region of interest" description="Disordered" evidence="1">
    <location>
        <begin position="480"/>
        <end position="504"/>
    </location>
</feature>
<feature type="compositionally biased region" description="Low complexity" evidence="1">
    <location>
        <begin position="177"/>
        <end position="194"/>
    </location>
</feature>
<dbReference type="EMBL" id="DS268438">
    <property type="protein sequence ID" value="EFO99508.1"/>
    <property type="molecule type" value="Genomic_DNA"/>
</dbReference>
<feature type="compositionally biased region" description="Polar residues" evidence="1">
    <location>
        <begin position="92"/>
        <end position="108"/>
    </location>
</feature>
<feature type="region of interest" description="Disordered" evidence="1">
    <location>
        <begin position="314"/>
        <end position="467"/>
    </location>
</feature>
<feature type="region of interest" description="Disordered" evidence="1">
    <location>
        <begin position="162"/>
        <end position="235"/>
    </location>
</feature>
<feature type="compositionally biased region" description="Low complexity" evidence="1">
    <location>
        <begin position="364"/>
        <end position="375"/>
    </location>
</feature>
<dbReference type="Proteomes" id="UP000008281">
    <property type="component" value="Unassembled WGS sequence"/>
</dbReference>
<reference evidence="2" key="1">
    <citation type="submission" date="2007-07" db="EMBL/GenBank/DDBJ databases">
        <title>PCAP assembly of the Caenorhabditis remanei genome.</title>
        <authorList>
            <consortium name="The Caenorhabditis remanei Sequencing Consortium"/>
            <person name="Wilson R.K."/>
        </authorList>
    </citation>
    <scope>NUCLEOTIDE SEQUENCE [LARGE SCALE GENOMIC DNA]</scope>
    <source>
        <strain evidence="2">PB4641</strain>
    </source>
</reference>
<feature type="region of interest" description="Disordered" evidence="1">
    <location>
        <begin position="884"/>
        <end position="992"/>
    </location>
</feature>
<feature type="compositionally biased region" description="Polar residues" evidence="1">
    <location>
        <begin position="218"/>
        <end position="228"/>
    </location>
</feature>
<feature type="compositionally biased region" description="Polar residues" evidence="1">
    <location>
        <begin position="128"/>
        <end position="137"/>
    </location>
</feature>
<sequence length="1224" mass="137061">MSDGDSDDGFVFIEDDLIGRNRPKHRSKPEEKDVVLVSQKPDDGNNVSKKPLVLESNNGEGDSQQFSANQFNLVHDTQSEIAAKRIVAAMELNSSRQSPATPSENDTMSEVKEESLPMENPARDTSDSHTVATNQSKTTEEEDAEYMRVVEAYHQAQLAKFRQKEAEEAFQARDDVSSSSPSRHSSRRSSISSSEIEQVQSDDDAAPVLPEEPEAPVQPTNPVNSSDVSPPGNRVNFLSDLCAAILKSKQREQVTKKTEEESEAKDDKESAETKGKEMSEKDNEEVTRVFNENRQSMLEQIRQGQEDYYGAPAVQVKAEEEPNPVENVNKATTEEDEDEAYMREVEAWHQKELEKSRKQREALSSGTVVSSGETSQIKAKEEKKTTVENEDEVYMRQVEEWHQRNLEKSRKQREAQEVSNGEASPDSANVQQQNTVMQYTSDELKNLREAAASSDNGTAAPPTQLARSIQVLPPSFLQAERHRQPETKEVLEGSDDVGCDIKKDSAEQKEIEQLRKKYKQNGGARGYVMTDAERKKVEELRKKECGRSEANAAPVQMFSQLSLGENASPKVPATASQPQTQYAVQHPDGKVYKIKCDPTPKDDVKPPQPRANQSEQLVFTKKADTPAEPTVKKSHRYDILTPETNLVPHPEYVGQWTTEEYARSYVKSDNPPPFVTVPPTIANPTKEPLPLRQGSDGVYRPYDPSLVVTKEYPAADTHPTGVVEKDQTQTLTLDAGYYRAAPIHTAYSHPIPPAYTPQQTAPVAPVAVEPKEETPEEAEARRAEEIRKSEEFIGLMGMAVVEHDAMIHLLNATNKRQAEQRRLIETGAATRELVSLNTEKEVDDLLEGRVKVDTLRNREYNINQYGVSTNSAYPVPAYPSHQSYAPPPVPVHTSTNYPVTTPTTNYTHPRYPSPPAPPQNTYRDPSYPVTHPYMEYAGKNQSQQCPSSSNYQSSSNYSSASNYPSGSNYQSGSSYPSSSNYQQPPSQSGQQYTDSSYRYFFFRYPALYPSNSQQNYYPQQTSVQSQPTVAQQYVEVEPRSFYPQNAHYTSTPGGSASGYPQPAFQPVTAEVSYGVSRNNTSHYVSPIDDTYRGFNKSNAKPQNHNGYSYQAPAYSYTAPPYPYTAPSYPYSAPPAQTSSCSTPAVYINDNSSREEIRSQMIKFITDHNKSGRKVYLSTFFKPPSVITYNFDVVMFAQMELKDIVNVHPCLTNDVQKEYLFELKN</sequence>
<dbReference type="AlphaFoldDB" id="E3ME94"/>
<feature type="compositionally biased region" description="Basic and acidic residues" evidence="1">
    <location>
        <begin position="249"/>
        <end position="287"/>
    </location>
</feature>
<feature type="compositionally biased region" description="Acidic residues" evidence="1">
    <location>
        <begin position="1"/>
        <end position="16"/>
    </location>
</feature>
<feature type="compositionally biased region" description="Low complexity" evidence="1">
    <location>
        <begin position="893"/>
        <end position="907"/>
    </location>
</feature>
<feature type="compositionally biased region" description="Basic and acidic residues" evidence="1">
    <location>
        <begin position="109"/>
        <end position="127"/>
    </location>
</feature>
<organism evidence="3">
    <name type="scientific">Caenorhabditis remanei</name>
    <name type="common">Caenorhabditis vulgaris</name>
    <dbReference type="NCBI Taxonomy" id="31234"/>
    <lineage>
        <taxon>Eukaryota</taxon>
        <taxon>Metazoa</taxon>
        <taxon>Ecdysozoa</taxon>
        <taxon>Nematoda</taxon>
        <taxon>Chromadorea</taxon>
        <taxon>Rhabditida</taxon>
        <taxon>Rhabditina</taxon>
        <taxon>Rhabditomorpha</taxon>
        <taxon>Rhabditoidea</taxon>
        <taxon>Rhabditidae</taxon>
        <taxon>Peloderinae</taxon>
        <taxon>Caenorhabditis</taxon>
    </lineage>
</organism>
<feature type="region of interest" description="Disordered" evidence="1">
    <location>
        <begin position="92"/>
        <end position="148"/>
    </location>
</feature>